<sequence length="155" mass="17857">MEKARDRFVDLLIDYKKIKAHDITVIYDGYKSGAGVEHVAVRGGVKIIYSRLGERADDVIKRIISKDRREWIVVSNDRDIVNHAWSVNSIPIPSDSFFEIVSRHARRNAEQANEEIADELSCKDLEDDEYLHTFKGNPYKLSKKEKAIKRALSKL</sequence>
<dbReference type="EMBL" id="BLAB01000001">
    <property type="protein sequence ID" value="GER93642.1"/>
    <property type="molecule type" value="Genomic_DNA"/>
</dbReference>
<evidence type="ECO:0008006" key="2">
    <source>
        <dbReference type="Google" id="ProtNLM"/>
    </source>
</evidence>
<dbReference type="AlphaFoldDB" id="A0A5J4L2Z6"/>
<organism evidence="1">
    <name type="scientific">hot springs metagenome</name>
    <dbReference type="NCBI Taxonomy" id="433727"/>
    <lineage>
        <taxon>unclassified sequences</taxon>
        <taxon>metagenomes</taxon>
        <taxon>ecological metagenomes</taxon>
    </lineage>
</organism>
<proteinExistence type="predicted"/>
<comment type="caution">
    <text evidence="1">The sequence shown here is derived from an EMBL/GenBank/DDBJ whole genome shotgun (WGS) entry which is preliminary data.</text>
</comment>
<dbReference type="Pfam" id="PF05991">
    <property type="entry name" value="NYN_YacP"/>
    <property type="match status" value="1"/>
</dbReference>
<evidence type="ECO:0000313" key="1">
    <source>
        <dbReference type="EMBL" id="GER93642.1"/>
    </source>
</evidence>
<reference evidence="1" key="1">
    <citation type="submission" date="2019-10" db="EMBL/GenBank/DDBJ databases">
        <title>Metagenomic sequencing of thiosulfate-disproportionating enrichment culture.</title>
        <authorList>
            <person name="Umezawa K."/>
            <person name="Kojima H."/>
            <person name="Fukui M."/>
        </authorList>
    </citation>
    <scope>NUCLEOTIDE SEQUENCE</scope>
    <source>
        <strain evidence="1">45J</strain>
    </source>
</reference>
<accession>A0A5J4L2Z6</accession>
<gene>
    <name evidence="1" type="ORF">A45J_1396</name>
</gene>
<name>A0A5J4L2Z6_9ZZZZ</name>
<protein>
    <recommendedName>
        <fullName evidence="2">YacP-like NYN domain protein</fullName>
    </recommendedName>
</protein>
<dbReference type="InterPro" id="IPR010298">
    <property type="entry name" value="YacP-like"/>
</dbReference>